<keyword evidence="5" id="KW-0963">Cytoplasm</keyword>
<evidence type="ECO:0000256" key="1">
    <source>
        <dbReference type="ARBA" id="ARBA00008239"/>
    </source>
</evidence>
<proteinExistence type="inferred from homology"/>
<organism evidence="9 10">
    <name type="scientific">Xaviernesmea oryzae</name>
    <dbReference type="NCBI Taxonomy" id="464029"/>
    <lineage>
        <taxon>Bacteria</taxon>
        <taxon>Pseudomonadati</taxon>
        <taxon>Pseudomonadota</taxon>
        <taxon>Alphaproteobacteria</taxon>
        <taxon>Hyphomicrobiales</taxon>
        <taxon>Rhizobiaceae</taxon>
        <taxon>Rhizobium/Agrobacterium group</taxon>
        <taxon>Xaviernesmea</taxon>
    </lineage>
</organism>
<feature type="region of interest" description="A; substrate-binding" evidence="5">
    <location>
        <begin position="1"/>
        <end position="355"/>
    </location>
</feature>
<feature type="binding site" evidence="6">
    <location>
        <position position="40"/>
    </location>
    <ligand>
        <name>ATP</name>
        <dbReference type="ChEBI" id="CHEBI:30616"/>
    </ligand>
</feature>
<evidence type="ECO:0000256" key="5">
    <source>
        <dbReference type="HAMAP-Rule" id="MF_00505"/>
    </source>
</evidence>
<feature type="binding site" evidence="6">
    <location>
        <position position="355"/>
    </location>
    <ligand>
        <name>ATP</name>
        <dbReference type="ChEBI" id="CHEBI:30616"/>
    </ligand>
</feature>
<keyword evidence="4 5" id="KW-0143">Chaperone</keyword>
<evidence type="ECO:0000256" key="7">
    <source>
        <dbReference type="SAM" id="MobiDB-lite"/>
    </source>
</evidence>
<evidence type="ECO:0000256" key="3">
    <source>
        <dbReference type="ARBA" id="ARBA00022840"/>
    </source>
</evidence>
<dbReference type="Gene3D" id="3.40.50.11260">
    <property type="match status" value="1"/>
</dbReference>
<sequence>MTTATAEKPSEHHSFEADVSRLLHMMVHSVYSDKDVFLRELISNAADACEKLRYEATTTPGLAAGEGEARIALTLDEEGRRLTVEDNGIGMSRAELIDALGTIARSGTRAFMERLQAGKPARDASSDEEKESEGGKAEGDSAQLIGQFGVGFYSCFMVASHVDVVSRRAGTDEAWIWSSDGKGSFDIRAADLAEAPARGTRITLHLMDEAKTYASRFTVERIVKAQSGHVPVPIDLIEKPDAEPARLTDGTALWTKARSEITDEQYNDFYRGLSGQYDTPALTVHFRAEGRVEYTALAFVPTVAPFDLFDPDRRGRMKLYVKRVFITDDADVLPRYLRFVRGLVDTADLPLNVSREMIQESPVLQVIKKGVTNRVLSALEKQLANDRNAYETVWSAFGSVIKEGIYEDFERREQLLALSLFKTTASGDGLRTLDDYVRDAKDGQDAIYYISGGNLDQIKASPQLEGFRARGIEVLLLTDSVDSFWAMNAPKFKDKAFRSITQGGADLKRFPLPDAGEKKDEAEEAPKADAFLALARSLLAEEVSDVRASDRLTESAVCLVAPEDGYDRQLEKILQDAGRLQGATKPILEVNPDHPLIAMLARIGEEKASLREDAARLLLDQARVLDGDKPADPRAFADRLSRLLERALSA</sequence>
<comment type="caution">
    <text evidence="9">The sequence shown here is derived from an EMBL/GenBank/DDBJ whole genome shotgun (WGS) entry which is preliminary data.</text>
</comment>
<dbReference type="OrthoDB" id="9802640at2"/>
<dbReference type="SUPFAM" id="SSF54211">
    <property type="entry name" value="Ribosomal protein S5 domain 2-like"/>
    <property type="match status" value="1"/>
</dbReference>
<dbReference type="InterPro" id="IPR020568">
    <property type="entry name" value="Ribosomal_Su5_D2-typ_SF"/>
</dbReference>
<dbReference type="InterPro" id="IPR019805">
    <property type="entry name" value="Heat_shock_protein_90_CS"/>
</dbReference>
<dbReference type="Proteomes" id="UP000186364">
    <property type="component" value="Unassembled WGS sequence"/>
</dbReference>
<feature type="binding site" evidence="6">
    <location>
        <begin position="147"/>
        <end position="152"/>
    </location>
    <ligand>
        <name>ATP</name>
        <dbReference type="ChEBI" id="CHEBI:30616"/>
    </ligand>
</feature>
<comment type="function">
    <text evidence="5">Molecular chaperone. Has ATPase activity.</text>
</comment>
<dbReference type="GO" id="GO:0051082">
    <property type="term" value="F:unfolded protein binding"/>
    <property type="evidence" value="ECO:0007669"/>
    <property type="project" value="UniProtKB-UniRule"/>
</dbReference>
<keyword evidence="5" id="KW-0346">Stress response</keyword>
<dbReference type="CDD" id="cd16927">
    <property type="entry name" value="HATPase_Hsp90-like"/>
    <property type="match status" value="1"/>
</dbReference>
<dbReference type="PIRSF" id="PIRSF002583">
    <property type="entry name" value="Hsp90"/>
    <property type="match status" value="1"/>
</dbReference>
<dbReference type="SMART" id="SM00387">
    <property type="entry name" value="HATPase_c"/>
    <property type="match status" value="1"/>
</dbReference>
<dbReference type="RefSeq" id="WP_075625340.1">
    <property type="nucleotide sequence ID" value="NZ_FOAM01000036.1"/>
</dbReference>
<dbReference type="InterPro" id="IPR037196">
    <property type="entry name" value="HSP90_C"/>
</dbReference>
<feature type="domain" description="Histidine kinase/HSP90-like ATPase" evidence="8">
    <location>
        <begin position="33"/>
        <end position="210"/>
    </location>
</feature>
<dbReference type="Gene3D" id="3.30.230.80">
    <property type="match status" value="1"/>
</dbReference>
<evidence type="ECO:0000256" key="2">
    <source>
        <dbReference type="ARBA" id="ARBA00022741"/>
    </source>
</evidence>
<feature type="region of interest" description="C" evidence="5">
    <location>
        <begin position="573"/>
        <end position="650"/>
    </location>
</feature>
<protein>
    <recommendedName>
        <fullName evidence="5">Chaperone protein HtpG</fullName>
    </recommendedName>
    <alternativeName>
        <fullName evidence="5">Heat shock protein HtpG</fullName>
    </alternativeName>
    <alternativeName>
        <fullName evidence="5">High temperature protein G</fullName>
    </alternativeName>
</protein>
<dbReference type="NCBIfam" id="NF003555">
    <property type="entry name" value="PRK05218.1"/>
    <property type="match status" value="1"/>
</dbReference>
<dbReference type="InterPro" id="IPR036890">
    <property type="entry name" value="HATPase_C_sf"/>
</dbReference>
<dbReference type="Gene3D" id="3.30.565.10">
    <property type="entry name" value="Histidine kinase-like ATPase, C-terminal domain"/>
    <property type="match status" value="1"/>
</dbReference>
<dbReference type="PRINTS" id="PR00775">
    <property type="entry name" value="HEATSHOCK90"/>
</dbReference>
<dbReference type="Gene3D" id="1.20.120.790">
    <property type="entry name" value="Heat shock protein 90, C-terminal domain"/>
    <property type="match status" value="1"/>
</dbReference>
<accession>A0A1Q9B3T6</accession>
<dbReference type="InterPro" id="IPR020575">
    <property type="entry name" value="Hsp90_N"/>
</dbReference>
<comment type="subunit">
    <text evidence="5">Homodimer.</text>
</comment>
<dbReference type="GO" id="GO:0140662">
    <property type="term" value="F:ATP-dependent protein folding chaperone"/>
    <property type="evidence" value="ECO:0007669"/>
    <property type="project" value="InterPro"/>
</dbReference>
<dbReference type="PROSITE" id="PS00298">
    <property type="entry name" value="HSP90"/>
    <property type="match status" value="1"/>
</dbReference>
<dbReference type="InterPro" id="IPR001404">
    <property type="entry name" value="Hsp90_fam"/>
</dbReference>
<evidence type="ECO:0000313" key="10">
    <source>
        <dbReference type="Proteomes" id="UP000186364"/>
    </source>
</evidence>
<name>A0A1Q9B3T6_9HYPH</name>
<dbReference type="GO" id="GO:0016887">
    <property type="term" value="F:ATP hydrolysis activity"/>
    <property type="evidence" value="ECO:0007669"/>
    <property type="project" value="InterPro"/>
</dbReference>
<dbReference type="SUPFAM" id="SSF55874">
    <property type="entry name" value="ATPase domain of HSP90 chaperone/DNA topoisomerase II/histidine kinase"/>
    <property type="match status" value="1"/>
</dbReference>
<keyword evidence="2 5" id="KW-0547">Nucleotide-binding</keyword>
<evidence type="ECO:0000313" key="9">
    <source>
        <dbReference type="EMBL" id="OLP62722.1"/>
    </source>
</evidence>
<dbReference type="InterPro" id="IPR003594">
    <property type="entry name" value="HATPase_dom"/>
</dbReference>
<feature type="compositionally biased region" description="Basic and acidic residues" evidence="7">
    <location>
        <begin position="120"/>
        <end position="139"/>
    </location>
</feature>
<gene>
    <name evidence="5" type="primary">htpG</name>
    <name evidence="9" type="ORF">BJF93_22015</name>
</gene>
<keyword evidence="3 5" id="KW-0067">ATP-binding</keyword>
<evidence type="ECO:0000256" key="4">
    <source>
        <dbReference type="ARBA" id="ARBA00023186"/>
    </source>
</evidence>
<dbReference type="Pfam" id="PF13589">
    <property type="entry name" value="HATPase_c_3"/>
    <property type="match status" value="1"/>
</dbReference>
<feature type="binding site" evidence="6">
    <location>
        <position position="91"/>
    </location>
    <ligand>
        <name>ATP</name>
        <dbReference type="ChEBI" id="CHEBI:30616"/>
    </ligand>
</feature>
<dbReference type="GO" id="GO:0005737">
    <property type="term" value="C:cytoplasm"/>
    <property type="evidence" value="ECO:0007669"/>
    <property type="project" value="UniProtKB-SubCell"/>
</dbReference>
<feature type="binding site" evidence="6">
    <location>
        <position position="200"/>
    </location>
    <ligand>
        <name>ATP</name>
        <dbReference type="ChEBI" id="CHEBI:30616"/>
    </ligand>
</feature>
<dbReference type="EMBL" id="MKIP01000018">
    <property type="protein sequence ID" value="OLP62722.1"/>
    <property type="molecule type" value="Genomic_DNA"/>
</dbReference>
<dbReference type="AlphaFoldDB" id="A0A1Q9B3T6"/>
<feature type="binding site" evidence="6">
    <location>
        <position position="86"/>
    </location>
    <ligand>
        <name>ATP</name>
        <dbReference type="ChEBI" id="CHEBI:30616"/>
    </ligand>
</feature>
<dbReference type="SUPFAM" id="SSF110942">
    <property type="entry name" value="HSP90 C-terminal domain"/>
    <property type="match status" value="1"/>
</dbReference>
<comment type="similarity">
    <text evidence="1 5">Belongs to the heat shock protein 90 family.</text>
</comment>
<evidence type="ECO:0000256" key="6">
    <source>
        <dbReference type="PIRSR" id="PIRSR002583-1"/>
    </source>
</evidence>
<dbReference type="HAMAP" id="MF_00505">
    <property type="entry name" value="HSP90"/>
    <property type="match status" value="1"/>
</dbReference>
<feature type="binding site" evidence="6">
    <location>
        <begin position="106"/>
        <end position="107"/>
    </location>
    <ligand>
        <name>ATP</name>
        <dbReference type="ChEBI" id="CHEBI:30616"/>
    </ligand>
</feature>
<feature type="region of interest" description="Disordered" evidence="7">
    <location>
        <begin position="117"/>
        <end position="140"/>
    </location>
</feature>
<comment type="caution">
    <text evidence="5">Lacks conserved residue(s) required for the propagation of feature annotation.</text>
</comment>
<dbReference type="Pfam" id="PF00183">
    <property type="entry name" value="HSP90"/>
    <property type="match status" value="1"/>
</dbReference>
<comment type="subcellular location">
    <subcellularLocation>
        <location evidence="5">Cytoplasm</location>
    </subcellularLocation>
</comment>
<keyword evidence="10" id="KW-1185">Reference proteome</keyword>
<dbReference type="GO" id="GO:0005524">
    <property type="term" value="F:ATP binding"/>
    <property type="evidence" value="ECO:0007669"/>
    <property type="project" value="UniProtKB-UniRule"/>
</dbReference>
<feature type="binding site" evidence="6">
    <location>
        <position position="44"/>
    </location>
    <ligand>
        <name>ATP</name>
        <dbReference type="ChEBI" id="CHEBI:30616"/>
    </ligand>
</feature>
<dbReference type="PANTHER" id="PTHR11528">
    <property type="entry name" value="HEAT SHOCK PROTEIN 90 FAMILY MEMBER"/>
    <property type="match status" value="1"/>
</dbReference>
<evidence type="ECO:0000259" key="8">
    <source>
        <dbReference type="SMART" id="SM00387"/>
    </source>
</evidence>
<reference evidence="9 10" key="1">
    <citation type="submission" date="2016-09" db="EMBL/GenBank/DDBJ databases">
        <title>Rhizobium sp. nov., a novel species isolated from the rice rhizosphere.</title>
        <authorList>
            <person name="Zhao J."/>
            <person name="Zhang X."/>
        </authorList>
    </citation>
    <scope>NUCLEOTIDE SEQUENCE [LARGE SCALE GENOMIC DNA]</scope>
    <source>
        <strain evidence="9 10">1.7048</strain>
    </source>
</reference>